<evidence type="ECO:0000256" key="2">
    <source>
        <dbReference type="ARBA" id="ARBA00022801"/>
    </source>
</evidence>
<dbReference type="CDD" id="cd10917">
    <property type="entry name" value="CE4_NodB_like_6s_7s"/>
    <property type="match status" value="1"/>
</dbReference>
<dbReference type="InterPro" id="IPR050248">
    <property type="entry name" value="Polysacc_deacetylase_ArnD"/>
</dbReference>
<dbReference type="KEGG" id="stri:C7M71_006960"/>
<dbReference type="InterPro" id="IPR011330">
    <property type="entry name" value="Glyco_hydro/deAcase_b/a-brl"/>
</dbReference>
<dbReference type="Proteomes" id="UP000249340">
    <property type="component" value="Chromosome"/>
</dbReference>
<dbReference type="PROSITE" id="PS51677">
    <property type="entry name" value="NODB"/>
    <property type="match status" value="1"/>
</dbReference>
<keyword evidence="5" id="KW-1185">Reference proteome</keyword>
<dbReference type="Pfam" id="PF01522">
    <property type="entry name" value="Polysacc_deac_1"/>
    <property type="match status" value="1"/>
</dbReference>
<dbReference type="GO" id="GO:0016020">
    <property type="term" value="C:membrane"/>
    <property type="evidence" value="ECO:0007669"/>
    <property type="project" value="TreeGrafter"/>
</dbReference>
<feature type="domain" description="NodB homology" evidence="3">
    <location>
        <begin position="31"/>
        <end position="211"/>
    </location>
</feature>
<keyword evidence="2" id="KW-0378">Hydrolase</keyword>
<dbReference type="OrthoDB" id="9763050at2"/>
<dbReference type="AlphaFoldDB" id="A0A345SU10"/>
<dbReference type="InterPro" id="IPR002509">
    <property type="entry name" value="NODB_dom"/>
</dbReference>
<reference evidence="5" key="1">
    <citation type="submission" date="2018-07" db="EMBL/GenBank/DDBJ databases">
        <title>Streptacidiphilus bronchialis DSM 106435 chromosome.</title>
        <authorList>
            <person name="Batra D."/>
            <person name="Gulvik C.A."/>
        </authorList>
    </citation>
    <scope>NUCLEOTIDE SEQUENCE [LARGE SCALE GENOMIC DNA]</scope>
    <source>
        <strain evidence="5">DSM 106435</strain>
    </source>
</reference>
<sequence length="229" mass="24638">MTTIPPDEREALDSAMGTRAAVVDSTRQGGDTVALTFDDGPDPEHTPGLLAVLRRHRVTAVFCLRGDQVQAAPELVRAIVADGHQLGNHSMRHDDMSGWPPERIRADLAQADALIRSAAPGARVPWFRAPYGRWGRTPQVAAELGMQSLGWRLEVGDWEAPGADELVGRLERGTAPGAVVLLHDGGGDRSGTVEAVDRFIPALHARGWSFGLPADPTRRPGDHCAHPRP</sequence>
<organism evidence="4 5">
    <name type="scientific">Peterkaempfera bronchialis</name>
    <dbReference type="NCBI Taxonomy" id="2126346"/>
    <lineage>
        <taxon>Bacteria</taxon>
        <taxon>Bacillati</taxon>
        <taxon>Actinomycetota</taxon>
        <taxon>Actinomycetes</taxon>
        <taxon>Kitasatosporales</taxon>
        <taxon>Streptomycetaceae</taxon>
        <taxon>Peterkaempfera</taxon>
    </lineage>
</organism>
<dbReference type="PANTHER" id="PTHR10587:SF133">
    <property type="entry name" value="CHITIN DEACETYLASE 1-RELATED"/>
    <property type="match status" value="1"/>
</dbReference>
<proteinExistence type="predicted"/>
<dbReference type="PANTHER" id="PTHR10587">
    <property type="entry name" value="GLYCOSYL TRANSFERASE-RELATED"/>
    <property type="match status" value="1"/>
</dbReference>
<evidence type="ECO:0000313" key="5">
    <source>
        <dbReference type="Proteomes" id="UP000249340"/>
    </source>
</evidence>
<dbReference type="GO" id="GO:0016810">
    <property type="term" value="F:hydrolase activity, acting on carbon-nitrogen (but not peptide) bonds"/>
    <property type="evidence" value="ECO:0007669"/>
    <property type="project" value="InterPro"/>
</dbReference>
<dbReference type="Gene3D" id="3.20.20.370">
    <property type="entry name" value="Glycoside hydrolase/deacetylase"/>
    <property type="match status" value="1"/>
</dbReference>
<keyword evidence="1" id="KW-0479">Metal-binding</keyword>
<accession>A0A345SU10</accession>
<evidence type="ECO:0000259" key="3">
    <source>
        <dbReference type="PROSITE" id="PS51677"/>
    </source>
</evidence>
<dbReference type="GO" id="GO:0046872">
    <property type="term" value="F:metal ion binding"/>
    <property type="evidence" value="ECO:0007669"/>
    <property type="project" value="UniProtKB-KW"/>
</dbReference>
<dbReference type="RefSeq" id="WP_111489160.1">
    <property type="nucleotide sequence ID" value="NZ_CP031264.1"/>
</dbReference>
<evidence type="ECO:0000256" key="1">
    <source>
        <dbReference type="ARBA" id="ARBA00022723"/>
    </source>
</evidence>
<dbReference type="GO" id="GO:0005975">
    <property type="term" value="P:carbohydrate metabolic process"/>
    <property type="evidence" value="ECO:0007669"/>
    <property type="project" value="InterPro"/>
</dbReference>
<dbReference type="SUPFAM" id="SSF88713">
    <property type="entry name" value="Glycoside hydrolase/deacetylase"/>
    <property type="match status" value="1"/>
</dbReference>
<gene>
    <name evidence="4" type="ORF">C7M71_006960</name>
</gene>
<name>A0A345SU10_9ACTN</name>
<dbReference type="EMBL" id="CP031264">
    <property type="protein sequence ID" value="AXI77215.1"/>
    <property type="molecule type" value="Genomic_DNA"/>
</dbReference>
<evidence type="ECO:0000313" key="4">
    <source>
        <dbReference type="EMBL" id="AXI77215.1"/>
    </source>
</evidence>
<protein>
    <submittedName>
        <fullName evidence="4">Polysaccharide deacetylase family protein</fullName>
    </submittedName>
</protein>